<dbReference type="Gene3D" id="3.40.630.30">
    <property type="match status" value="1"/>
</dbReference>
<dbReference type="Pfam" id="PF13673">
    <property type="entry name" value="Acetyltransf_10"/>
    <property type="match status" value="1"/>
</dbReference>
<gene>
    <name evidence="1" type="primary">yjcF</name>
    <name evidence="1" type="ORF">AHOG_08595</name>
</gene>
<keyword evidence="1" id="KW-0808">Transferase</keyword>
<evidence type="ECO:0000313" key="2">
    <source>
        <dbReference type="Proteomes" id="UP000204221"/>
    </source>
</evidence>
<proteinExistence type="predicted"/>
<dbReference type="PROSITE" id="PS51186">
    <property type="entry name" value="GNAT"/>
    <property type="match status" value="1"/>
</dbReference>
<protein>
    <submittedName>
        <fullName evidence="1">Putative N-acetyltransferase YjcF</fullName>
        <ecNumber evidence="1">2.3.1.-</ecNumber>
    </submittedName>
</protein>
<evidence type="ECO:0000313" key="1">
    <source>
        <dbReference type="EMBL" id="ASO19364.1"/>
    </source>
</evidence>
<keyword evidence="2" id="KW-1185">Reference proteome</keyword>
<accession>A0A221W0S2</accession>
<reference evidence="1 2" key="1">
    <citation type="submission" date="2017-07" db="EMBL/GenBank/DDBJ databases">
        <title>Complete genome sequence of Actinoalloteichus hoggarensis DSM 45943, type strain of Actinoalloteichus hoggarensis.</title>
        <authorList>
            <person name="Ruckert C."/>
            <person name="Nouioui I."/>
            <person name="Willmese J."/>
            <person name="van Wezel G."/>
            <person name="Klenk H.-P."/>
            <person name="Kalinowski J."/>
            <person name="Zotchev S.B."/>
        </authorList>
    </citation>
    <scope>NUCLEOTIDE SEQUENCE [LARGE SCALE GENOMIC DNA]</scope>
    <source>
        <strain evidence="1 2">DSM 45943</strain>
    </source>
</reference>
<dbReference type="RefSeq" id="WP_245856650.1">
    <property type="nucleotide sequence ID" value="NZ_CP022521.1"/>
</dbReference>
<dbReference type="GO" id="GO:0016747">
    <property type="term" value="F:acyltransferase activity, transferring groups other than amino-acyl groups"/>
    <property type="evidence" value="ECO:0007669"/>
    <property type="project" value="InterPro"/>
</dbReference>
<dbReference type="EC" id="2.3.1.-" evidence="1"/>
<dbReference type="CDD" id="cd04301">
    <property type="entry name" value="NAT_SF"/>
    <property type="match status" value="1"/>
</dbReference>
<dbReference type="SUPFAM" id="SSF55729">
    <property type="entry name" value="Acyl-CoA N-acyltransferases (Nat)"/>
    <property type="match status" value="1"/>
</dbReference>
<dbReference type="EMBL" id="CP022521">
    <property type="protein sequence ID" value="ASO19364.1"/>
    <property type="molecule type" value="Genomic_DNA"/>
</dbReference>
<organism evidence="1 2">
    <name type="scientific">Actinoalloteichus hoggarensis</name>
    <dbReference type="NCBI Taxonomy" id="1470176"/>
    <lineage>
        <taxon>Bacteria</taxon>
        <taxon>Bacillati</taxon>
        <taxon>Actinomycetota</taxon>
        <taxon>Actinomycetes</taxon>
        <taxon>Pseudonocardiales</taxon>
        <taxon>Pseudonocardiaceae</taxon>
        <taxon>Actinoalloteichus</taxon>
    </lineage>
</organism>
<dbReference type="InterPro" id="IPR000182">
    <property type="entry name" value="GNAT_dom"/>
</dbReference>
<dbReference type="Proteomes" id="UP000204221">
    <property type="component" value="Chromosome"/>
</dbReference>
<name>A0A221W0S2_9PSEU</name>
<dbReference type="InterPro" id="IPR016181">
    <property type="entry name" value="Acyl_CoA_acyltransferase"/>
</dbReference>
<sequence length="165" mass="17746">MRAYPTDQDQGRSSDGVVVHRAAGDELPAATLYRLLRLRTDVFVVEQECAYPELDGRDLLPGTRHVWLTDADSAEPLAVLRLLTEPAGVVRIGRVCTDPAARGRGLGRTLMTAALAEIGTAPSVLAAQVAVVEFYRAFGYRESGEPFDEDGIPHQTMTRPGAVGG</sequence>
<dbReference type="KEGG" id="ahg:AHOG_08595"/>
<dbReference type="AlphaFoldDB" id="A0A221W0S2"/>
<keyword evidence="1" id="KW-0012">Acyltransferase</keyword>